<reference evidence="1 2" key="1">
    <citation type="journal article" date="2019" name="Commun. Biol.">
        <title>The bagworm genome reveals a unique fibroin gene that provides high tensile strength.</title>
        <authorList>
            <person name="Kono N."/>
            <person name="Nakamura H."/>
            <person name="Ohtoshi R."/>
            <person name="Tomita M."/>
            <person name="Numata K."/>
            <person name="Arakawa K."/>
        </authorList>
    </citation>
    <scope>NUCLEOTIDE SEQUENCE [LARGE SCALE GENOMIC DNA]</scope>
</reference>
<comment type="caution">
    <text evidence="1">The sequence shown here is derived from an EMBL/GenBank/DDBJ whole genome shotgun (WGS) entry which is preliminary data.</text>
</comment>
<dbReference type="AlphaFoldDB" id="A0A4C1YAF6"/>
<gene>
    <name evidence="1" type="ORF">EVAR_52827_1</name>
</gene>
<accession>A0A4C1YAF6</accession>
<evidence type="ECO:0000313" key="1">
    <source>
        <dbReference type="EMBL" id="GBP73301.1"/>
    </source>
</evidence>
<keyword evidence="2" id="KW-1185">Reference proteome</keyword>
<protein>
    <submittedName>
        <fullName evidence="1">Uncharacterized protein</fullName>
    </submittedName>
</protein>
<organism evidence="1 2">
    <name type="scientific">Eumeta variegata</name>
    <name type="common">Bagworm moth</name>
    <name type="synonym">Eumeta japonica</name>
    <dbReference type="NCBI Taxonomy" id="151549"/>
    <lineage>
        <taxon>Eukaryota</taxon>
        <taxon>Metazoa</taxon>
        <taxon>Ecdysozoa</taxon>
        <taxon>Arthropoda</taxon>
        <taxon>Hexapoda</taxon>
        <taxon>Insecta</taxon>
        <taxon>Pterygota</taxon>
        <taxon>Neoptera</taxon>
        <taxon>Endopterygota</taxon>
        <taxon>Lepidoptera</taxon>
        <taxon>Glossata</taxon>
        <taxon>Ditrysia</taxon>
        <taxon>Tineoidea</taxon>
        <taxon>Psychidae</taxon>
        <taxon>Oiketicinae</taxon>
        <taxon>Eumeta</taxon>
    </lineage>
</organism>
<proteinExistence type="predicted"/>
<sequence>MRRYRPYVVFGFSDPIGGAHPPTIVFRIEAIGPAIALHDGPSGTNAICAPAADISRKSLCISTWATSGALTDTAQHVTRVWAHSNSVM</sequence>
<dbReference type="Proteomes" id="UP000299102">
    <property type="component" value="Unassembled WGS sequence"/>
</dbReference>
<dbReference type="EMBL" id="BGZK01001169">
    <property type="protein sequence ID" value="GBP73301.1"/>
    <property type="molecule type" value="Genomic_DNA"/>
</dbReference>
<evidence type="ECO:0000313" key="2">
    <source>
        <dbReference type="Proteomes" id="UP000299102"/>
    </source>
</evidence>
<name>A0A4C1YAF6_EUMVA</name>